<dbReference type="RefSeq" id="WP_118921358.1">
    <property type="nucleotide sequence ID" value="NZ_QWEG01000008.1"/>
</dbReference>
<keyword evidence="1" id="KW-1133">Transmembrane helix</keyword>
<comment type="caution">
    <text evidence="2">The sequence shown here is derived from an EMBL/GenBank/DDBJ whole genome shotgun (WGS) entry which is preliminary data.</text>
</comment>
<keyword evidence="1" id="KW-0472">Membrane</keyword>
<proteinExistence type="predicted"/>
<feature type="transmembrane region" description="Helical" evidence="1">
    <location>
        <begin position="69"/>
        <end position="87"/>
    </location>
</feature>
<sequence length="100" mass="11659">MDWMLLFVMAICMLFIHLNKGPFRPKEFLKELLTMSVFIVIYLLLKSYLVEKLTFKSPFAKIPPDTRMWVGGGVFLLITCGFSYVSWKKFKLGKEASLKK</sequence>
<keyword evidence="1" id="KW-0812">Transmembrane</keyword>
<dbReference type="Proteomes" id="UP000284416">
    <property type="component" value="Unassembled WGS sequence"/>
</dbReference>
<dbReference type="OrthoDB" id="2972771at2"/>
<reference evidence="2 3" key="1">
    <citation type="journal article" date="2017" name="Int. J. Syst. Evol. Microbiol.">
        <title>Bacillus notoginsengisoli sp. nov., a novel bacterium isolated from the rhizosphere of Panax notoginseng.</title>
        <authorList>
            <person name="Zhang M.Y."/>
            <person name="Cheng J."/>
            <person name="Cai Y."/>
            <person name="Zhang T.Y."/>
            <person name="Wu Y.Y."/>
            <person name="Manikprabhu D."/>
            <person name="Li W.J."/>
            <person name="Zhang Y.X."/>
        </authorList>
    </citation>
    <scope>NUCLEOTIDE SEQUENCE [LARGE SCALE GENOMIC DNA]</scope>
    <source>
        <strain evidence="2 3">JCM 30743</strain>
    </source>
</reference>
<evidence type="ECO:0000313" key="2">
    <source>
        <dbReference type="EMBL" id="RHW39025.1"/>
    </source>
</evidence>
<protein>
    <submittedName>
        <fullName evidence="2">Uncharacterized protein</fullName>
    </submittedName>
</protein>
<gene>
    <name evidence="2" type="ORF">D1B31_13765</name>
</gene>
<evidence type="ECO:0000256" key="1">
    <source>
        <dbReference type="SAM" id="Phobius"/>
    </source>
</evidence>
<dbReference type="EMBL" id="QWEG01000008">
    <property type="protein sequence ID" value="RHW39025.1"/>
    <property type="molecule type" value="Genomic_DNA"/>
</dbReference>
<evidence type="ECO:0000313" key="3">
    <source>
        <dbReference type="Proteomes" id="UP000284416"/>
    </source>
</evidence>
<organism evidence="2 3">
    <name type="scientific">Neobacillus notoginsengisoli</name>
    <dbReference type="NCBI Taxonomy" id="1578198"/>
    <lineage>
        <taxon>Bacteria</taxon>
        <taxon>Bacillati</taxon>
        <taxon>Bacillota</taxon>
        <taxon>Bacilli</taxon>
        <taxon>Bacillales</taxon>
        <taxon>Bacillaceae</taxon>
        <taxon>Neobacillus</taxon>
    </lineage>
</organism>
<dbReference type="AlphaFoldDB" id="A0A417YSN8"/>
<name>A0A417YSN8_9BACI</name>
<accession>A0A417YSN8</accession>
<keyword evidence="3" id="KW-1185">Reference proteome</keyword>
<feature type="transmembrane region" description="Helical" evidence="1">
    <location>
        <begin position="6"/>
        <end position="23"/>
    </location>
</feature>
<feature type="transmembrane region" description="Helical" evidence="1">
    <location>
        <begin position="32"/>
        <end position="49"/>
    </location>
</feature>